<reference evidence="2 3" key="1">
    <citation type="journal article" date="2019" name="Commun. Biol.">
        <title>The bagworm genome reveals a unique fibroin gene that provides high tensile strength.</title>
        <authorList>
            <person name="Kono N."/>
            <person name="Nakamura H."/>
            <person name="Ohtoshi R."/>
            <person name="Tomita M."/>
            <person name="Numata K."/>
            <person name="Arakawa K."/>
        </authorList>
    </citation>
    <scope>NUCLEOTIDE SEQUENCE [LARGE SCALE GENOMIC DNA]</scope>
</reference>
<keyword evidence="3" id="KW-1185">Reference proteome</keyword>
<dbReference type="STRING" id="151549.A0A4C2AHD6"/>
<proteinExistence type="predicted"/>
<dbReference type="AlphaFoldDB" id="A0A4C2AHD6"/>
<organism evidence="2 3">
    <name type="scientific">Eumeta variegata</name>
    <name type="common">Bagworm moth</name>
    <name type="synonym">Eumeta japonica</name>
    <dbReference type="NCBI Taxonomy" id="151549"/>
    <lineage>
        <taxon>Eukaryota</taxon>
        <taxon>Metazoa</taxon>
        <taxon>Ecdysozoa</taxon>
        <taxon>Arthropoda</taxon>
        <taxon>Hexapoda</taxon>
        <taxon>Insecta</taxon>
        <taxon>Pterygota</taxon>
        <taxon>Neoptera</taxon>
        <taxon>Endopterygota</taxon>
        <taxon>Lepidoptera</taxon>
        <taxon>Glossata</taxon>
        <taxon>Ditrysia</taxon>
        <taxon>Tineoidea</taxon>
        <taxon>Psychidae</taxon>
        <taxon>Oiketicinae</taxon>
        <taxon>Eumeta</taxon>
    </lineage>
</organism>
<evidence type="ECO:0000313" key="3">
    <source>
        <dbReference type="Proteomes" id="UP000299102"/>
    </source>
</evidence>
<evidence type="ECO:0000256" key="1">
    <source>
        <dbReference type="SAM" id="MobiDB-lite"/>
    </source>
</evidence>
<feature type="compositionally biased region" description="Basic and acidic residues" evidence="1">
    <location>
        <begin position="1"/>
        <end position="12"/>
    </location>
</feature>
<evidence type="ECO:0000313" key="2">
    <source>
        <dbReference type="EMBL" id="GBP98454.1"/>
    </source>
</evidence>
<name>A0A4C2AHD6_EUMVA</name>
<feature type="region of interest" description="Disordered" evidence="1">
    <location>
        <begin position="1"/>
        <end position="29"/>
    </location>
</feature>
<protein>
    <submittedName>
        <fullName evidence="2">Uncharacterized protein</fullName>
    </submittedName>
</protein>
<accession>A0A4C2AHD6</accession>
<comment type="caution">
    <text evidence="2">The sequence shown here is derived from an EMBL/GenBank/DDBJ whole genome shotgun (WGS) entry which is preliminary data.</text>
</comment>
<gene>
    <name evidence="2" type="ORF">EVAR_70451_1</name>
</gene>
<dbReference type="OrthoDB" id="6156898at2759"/>
<dbReference type="EMBL" id="BGZK01003146">
    <property type="protein sequence ID" value="GBP98454.1"/>
    <property type="molecule type" value="Genomic_DNA"/>
</dbReference>
<sequence>MTTKKIAPEPPRRHCSIRNSRALSQEGSQVNPSNIAVHGMASNMYYNAGNVGPTSTSLHPHAAYLQQQASQPIYANYATIQQTTAEIHCEKFHDNKVNIELDAKL</sequence>
<dbReference type="Proteomes" id="UP000299102">
    <property type="component" value="Unassembled WGS sequence"/>
</dbReference>
<feature type="compositionally biased region" description="Polar residues" evidence="1">
    <location>
        <begin position="17"/>
        <end position="29"/>
    </location>
</feature>